<evidence type="ECO:0000259" key="5">
    <source>
        <dbReference type="PROSITE" id="PS01124"/>
    </source>
</evidence>
<reference evidence="6" key="1">
    <citation type="submission" date="2021-01" db="EMBL/GenBank/DDBJ databases">
        <title>Modified the classification status of verrucomicrobia.</title>
        <authorList>
            <person name="Feng X."/>
        </authorList>
    </citation>
    <scope>NUCLEOTIDE SEQUENCE</scope>
    <source>
        <strain evidence="6">KCTC 22201</strain>
    </source>
</reference>
<dbReference type="GO" id="GO:0043565">
    <property type="term" value="F:sequence-specific DNA binding"/>
    <property type="evidence" value="ECO:0007669"/>
    <property type="project" value="InterPro"/>
</dbReference>
<dbReference type="InterPro" id="IPR018062">
    <property type="entry name" value="HTH_AraC-typ_CS"/>
</dbReference>
<dbReference type="PANTHER" id="PTHR46796">
    <property type="entry name" value="HTH-TYPE TRANSCRIPTIONAL ACTIVATOR RHAS-RELATED"/>
    <property type="match status" value="1"/>
</dbReference>
<sequence>MKSTDAQVVDPAAPQFVSRQVASSRLFWFDLSPDRSLPEVVVGGGYEVCRPDFRIDHREFPWLTVEFVASGRGTVEMVGQRVELRPGSVFVYGPGVEHTITTNAADPLKKYFVVLGGDRMSELAKRLELGPGSITESTNPAAMARAFDDLILRGSKRSELGQELCLALARQILLMAREDSLDVGLADTRAFQTYRRVREVIESGHLEITTLDGIATRCDLDAAYLCRLFSRFQEETPYQHLTRLRMEHAARRLIEGDLSVKAVSEELGFRDPFHFSRVFKSVHRVPPSQFRGGRKDGSLGSV</sequence>
<dbReference type="PANTHER" id="PTHR46796:SF7">
    <property type="entry name" value="ARAC FAMILY TRANSCRIPTIONAL REGULATOR"/>
    <property type="match status" value="1"/>
</dbReference>
<dbReference type="SMART" id="SM00342">
    <property type="entry name" value="HTH_ARAC"/>
    <property type="match status" value="1"/>
</dbReference>
<keyword evidence="7" id="KW-1185">Reference proteome</keyword>
<dbReference type="Gene3D" id="2.60.120.10">
    <property type="entry name" value="Jelly Rolls"/>
    <property type="match status" value="1"/>
</dbReference>
<name>A0A934RBY3_9BACT</name>
<feature type="domain" description="HTH araC/xylS-type" evidence="5">
    <location>
        <begin position="195"/>
        <end position="293"/>
    </location>
</feature>
<comment type="caution">
    <text evidence="6">The sequence shown here is derived from an EMBL/GenBank/DDBJ whole genome shotgun (WGS) entry which is preliminary data.</text>
</comment>
<evidence type="ECO:0000313" key="7">
    <source>
        <dbReference type="Proteomes" id="UP000658278"/>
    </source>
</evidence>
<dbReference type="InterPro" id="IPR003313">
    <property type="entry name" value="AraC-bd"/>
</dbReference>
<dbReference type="PROSITE" id="PS01124">
    <property type="entry name" value="HTH_ARAC_FAMILY_2"/>
    <property type="match status" value="1"/>
</dbReference>
<dbReference type="RefSeq" id="WP_200281375.1">
    <property type="nucleotide sequence ID" value="NZ_JAENII010000012.1"/>
</dbReference>
<evidence type="ECO:0000256" key="3">
    <source>
        <dbReference type="ARBA" id="ARBA00023159"/>
    </source>
</evidence>
<accession>A0A934RBY3</accession>
<dbReference type="InterPro" id="IPR018060">
    <property type="entry name" value="HTH_AraC"/>
</dbReference>
<dbReference type="InterPro" id="IPR037923">
    <property type="entry name" value="HTH-like"/>
</dbReference>
<keyword evidence="2" id="KW-0238">DNA-binding</keyword>
<dbReference type="Pfam" id="PF02311">
    <property type="entry name" value="AraC_binding"/>
    <property type="match status" value="1"/>
</dbReference>
<protein>
    <submittedName>
        <fullName evidence="6">AraC family transcriptional regulator</fullName>
    </submittedName>
</protein>
<dbReference type="InterPro" id="IPR009057">
    <property type="entry name" value="Homeodomain-like_sf"/>
</dbReference>
<dbReference type="InterPro" id="IPR050204">
    <property type="entry name" value="AraC_XylS_family_regulators"/>
</dbReference>
<dbReference type="Proteomes" id="UP000658278">
    <property type="component" value="Unassembled WGS sequence"/>
</dbReference>
<dbReference type="PROSITE" id="PS00041">
    <property type="entry name" value="HTH_ARAC_FAMILY_1"/>
    <property type="match status" value="1"/>
</dbReference>
<dbReference type="SUPFAM" id="SSF46689">
    <property type="entry name" value="Homeodomain-like"/>
    <property type="match status" value="1"/>
</dbReference>
<dbReference type="AlphaFoldDB" id="A0A934RBY3"/>
<dbReference type="Pfam" id="PF12833">
    <property type="entry name" value="HTH_18"/>
    <property type="match status" value="1"/>
</dbReference>
<evidence type="ECO:0000256" key="1">
    <source>
        <dbReference type="ARBA" id="ARBA00023015"/>
    </source>
</evidence>
<evidence type="ECO:0000256" key="2">
    <source>
        <dbReference type="ARBA" id="ARBA00023125"/>
    </source>
</evidence>
<evidence type="ECO:0000313" key="6">
    <source>
        <dbReference type="EMBL" id="MBK1828277.1"/>
    </source>
</evidence>
<proteinExistence type="predicted"/>
<keyword evidence="1" id="KW-0805">Transcription regulation</keyword>
<dbReference type="InterPro" id="IPR014710">
    <property type="entry name" value="RmlC-like_jellyroll"/>
</dbReference>
<keyword evidence="3" id="KW-0010">Activator</keyword>
<gene>
    <name evidence="6" type="ORF">JIN81_14680</name>
</gene>
<dbReference type="EMBL" id="JAENII010000012">
    <property type="protein sequence ID" value="MBK1828277.1"/>
    <property type="molecule type" value="Genomic_DNA"/>
</dbReference>
<dbReference type="GO" id="GO:0003700">
    <property type="term" value="F:DNA-binding transcription factor activity"/>
    <property type="evidence" value="ECO:0007669"/>
    <property type="project" value="InterPro"/>
</dbReference>
<dbReference type="Gene3D" id="1.10.10.60">
    <property type="entry name" value="Homeodomain-like"/>
    <property type="match status" value="2"/>
</dbReference>
<keyword evidence="4" id="KW-0804">Transcription</keyword>
<dbReference type="SUPFAM" id="SSF51215">
    <property type="entry name" value="Regulatory protein AraC"/>
    <property type="match status" value="1"/>
</dbReference>
<evidence type="ECO:0000256" key="4">
    <source>
        <dbReference type="ARBA" id="ARBA00023163"/>
    </source>
</evidence>
<organism evidence="6 7">
    <name type="scientific">Haloferula rosea</name>
    <dbReference type="NCBI Taxonomy" id="490093"/>
    <lineage>
        <taxon>Bacteria</taxon>
        <taxon>Pseudomonadati</taxon>
        <taxon>Verrucomicrobiota</taxon>
        <taxon>Verrucomicrobiia</taxon>
        <taxon>Verrucomicrobiales</taxon>
        <taxon>Verrucomicrobiaceae</taxon>
        <taxon>Haloferula</taxon>
    </lineage>
</organism>